<keyword evidence="2" id="KW-1185">Reference proteome</keyword>
<organism evidence="1 2">
    <name type="scientific">Trifolium medium</name>
    <dbReference type="NCBI Taxonomy" id="97028"/>
    <lineage>
        <taxon>Eukaryota</taxon>
        <taxon>Viridiplantae</taxon>
        <taxon>Streptophyta</taxon>
        <taxon>Embryophyta</taxon>
        <taxon>Tracheophyta</taxon>
        <taxon>Spermatophyta</taxon>
        <taxon>Magnoliopsida</taxon>
        <taxon>eudicotyledons</taxon>
        <taxon>Gunneridae</taxon>
        <taxon>Pentapetalae</taxon>
        <taxon>rosids</taxon>
        <taxon>fabids</taxon>
        <taxon>Fabales</taxon>
        <taxon>Fabaceae</taxon>
        <taxon>Papilionoideae</taxon>
        <taxon>50 kb inversion clade</taxon>
        <taxon>NPAAA clade</taxon>
        <taxon>Hologalegina</taxon>
        <taxon>IRL clade</taxon>
        <taxon>Trifolieae</taxon>
        <taxon>Trifolium</taxon>
    </lineage>
</organism>
<reference evidence="1 2" key="1">
    <citation type="journal article" date="2018" name="Front. Plant Sci.">
        <title>Red Clover (Trifolium pratense) and Zigzag Clover (T. medium) - A Picture of Genomic Similarities and Differences.</title>
        <authorList>
            <person name="Dluhosova J."/>
            <person name="Istvanek J."/>
            <person name="Nedelnik J."/>
            <person name="Repkova J."/>
        </authorList>
    </citation>
    <scope>NUCLEOTIDE SEQUENCE [LARGE SCALE GENOMIC DNA]</scope>
    <source>
        <strain evidence="2">cv. 10/8</strain>
        <tissue evidence="1">Leaf</tissue>
    </source>
</reference>
<evidence type="ECO:0000313" key="1">
    <source>
        <dbReference type="EMBL" id="MCI27872.1"/>
    </source>
</evidence>
<name>A0A392QVG6_9FABA</name>
<evidence type="ECO:0000313" key="2">
    <source>
        <dbReference type="Proteomes" id="UP000265520"/>
    </source>
</evidence>
<sequence length="24" mass="2297">AASVTVVVITVIAVTATRNAVVAA</sequence>
<dbReference type="Proteomes" id="UP000265520">
    <property type="component" value="Unassembled WGS sequence"/>
</dbReference>
<proteinExistence type="predicted"/>
<protein>
    <submittedName>
        <fullName evidence="1">Uncharacterized protein</fullName>
    </submittedName>
</protein>
<comment type="caution">
    <text evidence="1">The sequence shown here is derived from an EMBL/GenBank/DDBJ whole genome shotgun (WGS) entry which is preliminary data.</text>
</comment>
<accession>A0A392QVG6</accession>
<feature type="non-terminal residue" evidence="1">
    <location>
        <position position="1"/>
    </location>
</feature>
<dbReference type="EMBL" id="LXQA010161926">
    <property type="protein sequence ID" value="MCI27872.1"/>
    <property type="molecule type" value="Genomic_DNA"/>
</dbReference>
<dbReference type="AlphaFoldDB" id="A0A392QVG6"/>